<dbReference type="GO" id="GO:0071111">
    <property type="term" value="F:cyclic-guanylate-specific phosphodiesterase activity"/>
    <property type="evidence" value="ECO:0007669"/>
    <property type="project" value="InterPro"/>
</dbReference>
<dbReference type="InterPro" id="IPR000014">
    <property type="entry name" value="PAS"/>
</dbReference>
<feature type="domain" description="EAL" evidence="9">
    <location>
        <begin position="599"/>
        <end position="853"/>
    </location>
</feature>
<dbReference type="GO" id="GO:0006355">
    <property type="term" value="P:regulation of DNA-templated transcription"/>
    <property type="evidence" value="ECO:0007669"/>
    <property type="project" value="InterPro"/>
</dbReference>
<evidence type="ECO:0000259" key="8">
    <source>
        <dbReference type="PROSITE" id="PS50113"/>
    </source>
</evidence>
<dbReference type="NCBIfam" id="TIGR00254">
    <property type="entry name" value="GGDEF"/>
    <property type="match status" value="1"/>
</dbReference>
<dbReference type="InterPro" id="IPR000700">
    <property type="entry name" value="PAS-assoc_C"/>
</dbReference>
<dbReference type="CDD" id="cd01948">
    <property type="entry name" value="EAL"/>
    <property type="match status" value="1"/>
</dbReference>
<keyword evidence="3" id="KW-0418">Kinase</keyword>
<dbReference type="PANTHER" id="PTHR33121">
    <property type="entry name" value="CYCLIC DI-GMP PHOSPHODIESTERASE PDEF"/>
    <property type="match status" value="1"/>
</dbReference>
<evidence type="ECO:0000256" key="4">
    <source>
        <dbReference type="ARBA" id="ARBA00022840"/>
    </source>
</evidence>
<evidence type="ECO:0000313" key="11">
    <source>
        <dbReference type="EMBL" id="BDX05775.1"/>
    </source>
</evidence>
<accession>A0AA48I4I1</accession>
<evidence type="ECO:0000256" key="3">
    <source>
        <dbReference type="ARBA" id="ARBA00022777"/>
    </source>
</evidence>
<dbReference type="KEGG" id="pmaw:MACH26_12960"/>
<keyword evidence="1" id="KW-0808">Transferase</keyword>
<dbReference type="InterPro" id="IPR035919">
    <property type="entry name" value="EAL_sf"/>
</dbReference>
<dbReference type="SUPFAM" id="SSF55073">
    <property type="entry name" value="Nucleotide cyclase"/>
    <property type="match status" value="1"/>
</dbReference>
<protein>
    <recommendedName>
        <fullName evidence="6">Sensor protein FixL</fullName>
    </recommendedName>
</protein>
<keyword evidence="12" id="KW-1185">Reference proteome</keyword>
<proteinExistence type="predicted"/>
<dbReference type="PROSITE" id="PS50883">
    <property type="entry name" value="EAL"/>
    <property type="match status" value="1"/>
</dbReference>
<dbReference type="EMBL" id="AP027272">
    <property type="protein sequence ID" value="BDX05775.1"/>
    <property type="molecule type" value="Genomic_DNA"/>
</dbReference>
<dbReference type="NCBIfam" id="TIGR00229">
    <property type="entry name" value="sensory_box"/>
    <property type="match status" value="1"/>
</dbReference>
<sequence length="853" mass="95445">MYKYKEGLTRGILPELLLENKDVILQELRSLDEQFCFDLLFVASISADFTSAQSHITLSKGKLVQNFQYALAGSPCEQVLDHKLCTLAQGASALFPDDKALEELKIEAYVAVPIFDDLNKYIGILVGLYRQPQPDIEKSVYGFRLCSRFITEKVGRCFFEHKADAQLQLLNEVERISLTGAWEYHVATGHLYWSPETFHIHDLPATTALSTELAISFYSDESRGIIESLFSRALNTGEPYHVELQIKSATGKLKWVRTSGKVEQDATGNAVRVYGAIEDVTRIYELLEESTYKNTRLESILNNLNDAVITINANGIIEHSNKVAYDMFGYEEGELLGQSVEALMPEPYASMHGQYMSAYAETGKAKIIGVGRQLPGLRKNGEVFQMELSLTQGSCDGEIEYIGIIRDISERLRAQDTIYKMAFTDTMTGLRNKTWFEKECRDLLTRARIQSHFIYAAIIDIDKIAQVNLRFGFNETNEIIKMLAQNLSAKTPDGTHLYKNGADSFLVLNLSTKPQYDSKEFDHVQLEAALLQPENYQVQWKGENLSLSASLGSCICDAQSHSFESLLDTLEHAIERAKCNKPFGHFFVDEAGMLAYERSKFIKLSLDSVIEANELSVVLQPQFDAQGKAVASEALVRWLSPKLGFVSPADFIPLAEESGAIIKIGDWVIEQVCKVLSELQQQGITTSVSINISGKQIVAPDFESKLLDTISRYEIPASSIMLELTETTLISDIELVKTIMDSLSKKGFKFSIDDFGTGYSSLSYLKELPIHELKIDKYFVDDILTSSAESAGKIVSLILDMARVLNVNCVAEGVEEKEQVAFLQEKHCALYQGYYFAKPLAQQEWLSLMCAGA</sequence>
<comment type="function">
    <text evidence="5">Putative oxygen sensor; modulates the activity of FixJ, a transcriptional activator of nitrogen fixation fixK gene. FixL probably acts as a kinase that phosphorylates FixJ.</text>
</comment>
<evidence type="ECO:0000313" key="12">
    <source>
        <dbReference type="Proteomes" id="UP001333710"/>
    </source>
</evidence>
<dbReference type="PROSITE" id="PS50112">
    <property type="entry name" value="PAS"/>
    <property type="match status" value="1"/>
</dbReference>
<name>A0AA48I4I1_9ALTE</name>
<dbReference type="InterPro" id="IPR000160">
    <property type="entry name" value="GGDEF_dom"/>
</dbReference>
<feature type="domain" description="PAS" evidence="7">
    <location>
        <begin position="293"/>
        <end position="362"/>
    </location>
</feature>
<dbReference type="InterPro" id="IPR013655">
    <property type="entry name" value="PAS_fold_3"/>
</dbReference>
<dbReference type="Gene3D" id="3.30.450.20">
    <property type="entry name" value="PAS domain"/>
    <property type="match status" value="2"/>
</dbReference>
<evidence type="ECO:0000259" key="10">
    <source>
        <dbReference type="PROSITE" id="PS50887"/>
    </source>
</evidence>
<feature type="domain" description="GGDEF" evidence="10">
    <location>
        <begin position="452"/>
        <end position="590"/>
    </location>
</feature>
<dbReference type="Gene3D" id="3.20.20.450">
    <property type="entry name" value="EAL domain"/>
    <property type="match status" value="1"/>
</dbReference>
<keyword evidence="4" id="KW-0067">ATP-binding</keyword>
<dbReference type="PANTHER" id="PTHR33121:SF79">
    <property type="entry name" value="CYCLIC DI-GMP PHOSPHODIESTERASE PDED-RELATED"/>
    <property type="match status" value="1"/>
</dbReference>
<dbReference type="SUPFAM" id="SSF141868">
    <property type="entry name" value="EAL domain-like"/>
    <property type="match status" value="1"/>
</dbReference>
<organism evidence="11 12">
    <name type="scientific">Planctobacterium marinum</name>
    <dbReference type="NCBI Taxonomy" id="1631968"/>
    <lineage>
        <taxon>Bacteria</taxon>
        <taxon>Pseudomonadati</taxon>
        <taxon>Pseudomonadota</taxon>
        <taxon>Gammaproteobacteria</taxon>
        <taxon>Alteromonadales</taxon>
        <taxon>Alteromonadaceae</taxon>
        <taxon>Planctobacterium</taxon>
    </lineage>
</organism>
<dbReference type="InterPro" id="IPR029787">
    <property type="entry name" value="Nucleotide_cyclase"/>
</dbReference>
<dbReference type="InterPro" id="IPR001633">
    <property type="entry name" value="EAL_dom"/>
</dbReference>
<dbReference type="Pfam" id="PF00563">
    <property type="entry name" value="EAL"/>
    <property type="match status" value="1"/>
</dbReference>
<gene>
    <name evidence="11" type="ORF">MACH26_12960</name>
</gene>
<dbReference type="InterPro" id="IPR050706">
    <property type="entry name" value="Cyclic-di-GMP_PDE-like"/>
</dbReference>
<evidence type="ECO:0000259" key="9">
    <source>
        <dbReference type="PROSITE" id="PS50883"/>
    </source>
</evidence>
<keyword evidence="2" id="KW-0547">Nucleotide-binding</keyword>
<evidence type="ECO:0000259" key="7">
    <source>
        <dbReference type="PROSITE" id="PS50112"/>
    </source>
</evidence>
<dbReference type="AlphaFoldDB" id="A0AA48I4I1"/>
<evidence type="ECO:0000256" key="2">
    <source>
        <dbReference type="ARBA" id="ARBA00022741"/>
    </source>
</evidence>
<feature type="domain" description="PAC" evidence="8">
    <location>
        <begin position="240"/>
        <end position="292"/>
    </location>
</feature>
<dbReference type="RefSeq" id="WP_338291765.1">
    <property type="nucleotide sequence ID" value="NZ_AP027272.1"/>
</dbReference>
<evidence type="ECO:0000256" key="1">
    <source>
        <dbReference type="ARBA" id="ARBA00022679"/>
    </source>
</evidence>
<dbReference type="SMART" id="SM00267">
    <property type="entry name" value="GGDEF"/>
    <property type="match status" value="1"/>
</dbReference>
<dbReference type="Pfam" id="PF00990">
    <property type="entry name" value="GGDEF"/>
    <property type="match status" value="1"/>
</dbReference>
<dbReference type="GO" id="GO:0005524">
    <property type="term" value="F:ATP binding"/>
    <property type="evidence" value="ECO:0007669"/>
    <property type="project" value="UniProtKB-KW"/>
</dbReference>
<evidence type="ECO:0000256" key="5">
    <source>
        <dbReference type="ARBA" id="ARBA00059827"/>
    </source>
</evidence>
<dbReference type="FunFam" id="3.30.450.20:FF:000060">
    <property type="entry name" value="Sensor protein FixL"/>
    <property type="match status" value="1"/>
</dbReference>
<dbReference type="PROSITE" id="PS50887">
    <property type="entry name" value="GGDEF"/>
    <property type="match status" value="1"/>
</dbReference>
<dbReference type="Pfam" id="PF08447">
    <property type="entry name" value="PAS_3"/>
    <property type="match status" value="1"/>
</dbReference>
<dbReference type="InterPro" id="IPR043128">
    <property type="entry name" value="Rev_trsase/Diguanyl_cyclase"/>
</dbReference>
<dbReference type="CDD" id="cd00130">
    <property type="entry name" value="PAS"/>
    <property type="match status" value="1"/>
</dbReference>
<dbReference type="PROSITE" id="PS50113">
    <property type="entry name" value="PAC"/>
    <property type="match status" value="1"/>
</dbReference>
<dbReference type="SMART" id="SM00052">
    <property type="entry name" value="EAL"/>
    <property type="match status" value="1"/>
</dbReference>
<dbReference type="InterPro" id="IPR013767">
    <property type="entry name" value="PAS_fold"/>
</dbReference>
<dbReference type="GO" id="GO:0016301">
    <property type="term" value="F:kinase activity"/>
    <property type="evidence" value="ECO:0007669"/>
    <property type="project" value="UniProtKB-KW"/>
</dbReference>
<reference evidence="11" key="1">
    <citation type="submission" date="2023-01" db="EMBL/GenBank/DDBJ databases">
        <title>Complete genome sequence of Planctobacterium marinum strain Dej080120_11.</title>
        <authorList>
            <person name="Ueki S."/>
            <person name="Maruyama F."/>
        </authorList>
    </citation>
    <scope>NUCLEOTIDE SEQUENCE</scope>
    <source>
        <strain evidence="11">Dej080120_11</strain>
    </source>
</reference>
<dbReference type="InterPro" id="IPR035965">
    <property type="entry name" value="PAS-like_dom_sf"/>
</dbReference>
<dbReference type="Proteomes" id="UP001333710">
    <property type="component" value="Chromosome"/>
</dbReference>
<dbReference type="Pfam" id="PF00989">
    <property type="entry name" value="PAS"/>
    <property type="match status" value="1"/>
</dbReference>
<dbReference type="SMART" id="SM00091">
    <property type="entry name" value="PAS"/>
    <property type="match status" value="1"/>
</dbReference>
<evidence type="ECO:0000256" key="6">
    <source>
        <dbReference type="ARBA" id="ARBA00070616"/>
    </source>
</evidence>
<dbReference type="Gene3D" id="3.30.70.270">
    <property type="match status" value="1"/>
</dbReference>
<dbReference type="SUPFAM" id="SSF55785">
    <property type="entry name" value="PYP-like sensor domain (PAS domain)"/>
    <property type="match status" value="2"/>
</dbReference>